<dbReference type="GO" id="GO:0005886">
    <property type="term" value="C:plasma membrane"/>
    <property type="evidence" value="ECO:0007669"/>
    <property type="project" value="TreeGrafter"/>
</dbReference>
<dbReference type="PANTHER" id="PTHR31806">
    <property type="entry name" value="PURINE-CYTOSINE PERMEASE FCY2-RELATED"/>
    <property type="match status" value="1"/>
</dbReference>
<dbReference type="PANTHER" id="PTHR31806:SF5">
    <property type="entry name" value="PURINE-CYTOSINE PERMEASE FCY21"/>
    <property type="match status" value="1"/>
</dbReference>
<sequence>MNPPLREQPTQKKRSMMSRAQGIAPIPVEKRVVAKTLTVFTLWWCMNANMLPITVGMLGATYGLALVDSALVIIFFTLLTTMLPAYLSALGPKTGMRQMIQARFSFGRYLIGVPVLLNLATLVGFCVVLAVIGGQCRSAVGRSNAIISFGMNEASYMIPWACLASDFTTYLEPSTSSKSSGTPMSYFVTLNFQLLPTPFSHKATLSPRYVYALLVTAAVIPVGIRAATDFFASLENFIALIVYWSAAFLGVILVEHLWFRGADCARYVPDAWDDAARLLPGVAAFTACVLCFSIVVPSMAQVWWIGPIAETNRGYRVRAGGCGVWVAVLVFRSFERRISGQ</sequence>
<feature type="transmembrane region" description="Helical" evidence="8">
    <location>
        <begin position="209"/>
        <end position="228"/>
    </location>
</feature>
<keyword evidence="4 8" id="KW-0812">Transmembrane</keyword>
<feature type="region of interest" description="Disordered" evidence="7">
    <location>
        <begin position="1"/>
        <end position="20"/>
    </location>
</feature>
<dbReference type="Proteomes" id="UP000176998">
    <property type="component" value="Unassembled WGS sequence"/>
</dbReference>
<dbReference type="GeneID" id="34564264"/>
<keyword evidence="3" id="KW-0813">Transport</keyword>
<dbReference type="Pfam" id="PF02133">
    <property type="entry name" value="Transp_cyt_pur"/>
    <property type="match status" value="1"/>
</dbReference>
<reference evidence="9 10" key="1">
    <citation type="submission" date="2016-09" db="EMBL/GenBank/DDBJ databases">
        <authorList>
            <person name="Capua I."/>
            <person name="De Benedictis P."/>
            <person name="Joannis T."/>
            <person name="Lombin L.H."/>
            <person name="Cattoli G."/>
        </authorList>
    </citation>
    <scope>NUCLEOTIDE SEQUENCE [LARGE SCALE GENOMIC DNA]</scope>
    <source>
        <strain evidence="9 10">IMI 309357</strain>
    </source>
</reference>
<evidence type="ECO:0000256" key="3">
    <source>
        <dbReference type="ARBA" id="ARBA00022448"/>
    </source>
</evidence>
<evidence type="ECO:0000256" key="5">
    <source>
        <dbReference type="ARBA" id="ARBA00022989"/>
    </source>
</evidence>
<proteinExistence type="inferred from homology"/>
<dbReference type="EMBL" id="MJBS01000117">
    <property type="protein sequence ID" value="OHE93531.1"/>
    <property type="molecule type" value="Genomic_DNA"/>
</dbReference>
<dbReference type="GO" id="GO:0022857">
    <property type="term" value="F:transmembrane transporter activity"/>
    <property type="evidence" value="ECO:0007669"/>
    <property type="project" value="InterPro"/>
</dbReference>
<accession>A0A1G4AWM5</accession>
<dbReference type="InterPro" id="IPR026030">
    <property type="entry name" value="Pur-cyt_permease_Fcy2/21/22"/>
</dbReference>
<feature type="transmembrane region" description="Helical" evidence="8">
    <location>
        <begin position="240"/>
        <end position="259"/>
    </location>
</feature>
<feature type="transmembrane region" description="Helical" evidence="8">
    <location>
        <begin position="40"/>
        <end position="64"/>
    </location>
</feature>
<dbReference type="OrthoDB" id="2116389at2759"/>
<dbReference type="InterPro" id="IPR001248">
    <property type="entry name" value="Pur-cyt_permease"/>
</dbReference>
<comment type="subcellular location">
    <subcellularLocation>
        <location evidence="1">Membrane</location>
        <topology evidence="1">Multi-pass membrane protein</topology>
    </subcellularLocation>
</comment>
<dbReference type="Gene3D" id="1.10.4160.10">
    <property type="entry name" value="Hydantoin permease"/>
    <property type="match status" value="2"/>
</dbReference>
<evidence type="ECO:0000256" key="6">
    <source>
        <dbReference type="ARBA" id="ARBA00023136"/>
    </source>
</evidence>
<protein>
    <submittedName>
        <fullName evidence="9">Purine-cytosine permease FCY2</fullName>
    </submittedName>
</protein>
<organism evidence="9 10">
    <name type="scientific">Colletotrichum orchidophilum</name>
    <dbReference type="NCBI Taxonomy" id="1209926"/>
    <lineage>
        <taxon>Eukaryota</taxon>
        <taxon>Fungi</taxon>
        <taxon>Dikarya</taxon>
        <taxon>Ascomycota</taxon>
        <taxon>Pezizomycotina</taxon>
        <taxon>Sordariomycetes</taxon>
        <taxon>Hypocreomycetidae</taxon>
        <taxon>Glomerellales</taxon>
        <taxon>Glomerellaceae</taxon>
        <taxon>Colletotrichum</taxon>
    </lineage>
</organism>
<evidence type="ECO:0000256" key="2">
    <source>
        <dbReference type="ARBA" id="ARBA00008974"/>
    </source>
</evidence>
<keyword evidence="6 8" id="KW-0472">Membrane</keyword>
<name>A0A1G4AWM5_9PEZI</name>
<evidence type="ECO:0000256" key="4">
    <source>
        <dbReference type="ARBA" id="ARBA00022692"/>
    </source>
</evidence>
<keyword evidence="5 8" id="KW-1133">Transmembrane helix</keyword>
<comment type="caution">
    <text evidence="9">The sequence shown here is derived from an EMBL/GenBank/DDBJ whole genome shotgun (WGS) entry which is preliminary data.</text>
</comment>
<feature type="transmembrane region" description="Helical" evidence="8">
    <location>
        <begin position="279"/>
        <end position="305"/>
    </location>
</feature>
<evidence type="ECO:0000256" key="1">
    <source>
        <dbReference type="ARBA" id="ARBA00004141"/>
    </source>
</evidence>
<feature type="transmembrane region" description="Helical" evidence="8">
    <location>
        <begin position="317"/>
        <end position="334"/>
    </location>
</feature>
<dbReference type="STRING" id="1209926.A0A1G4AWM5"/>
<comment type="similarity">
    <text evidence="2">Belongs to the purine-cytosine permease (2.A.39) family.</text>
</comment>
<feature type="transmembrane region" description="Helical" evidence="8">
    <location>
        <begin position="70"/>
        <end position="89"/>
    </location>
</feature>
<feature type="transmembrane region" description="Helical" evidence="8">
    <location>
        <begin position="109"/>
        <end position="132"/>
    </location>
</feature>
<evidence type="ECO:0000256" key="8">
    <source>
        <dbReference type="SAM" id="Phobius"/>
    </source>
</evidence>
<evidence type="ECO:0000256" key="7">
    <source>
        <dbReference type="SAM" id="MobiDB-lite"/>
    </source>
</evidence>
<dbReference type="RefSeq" id="XP_022470696.1">
    <property type="nucleotide sequence ID" value="XM_022622754.1"/>
</dbReference>
<gene>
    <name evidence="9" type="ORF">CORC01_11128</name>
</gene>
<keyword evidence="10" id="KW-1185">Reference proteome</keyword>
<evidence type="ECO:0000313" key="9">
    <source>
        <dbReference type="EMBL" id="OHE93531.1"/>
    </source>
</evidence>
<dbReference type="AlphaFoldDB" id="A0A1G4AWM5"/>
<evidence type="ECO:0000313" key="10">
    <source>
        <dbReference type="Proteomes" id="UP000176998"/>
    </source>
</evidence>